<feature type="domain" description="NlpC/P60" evidence="6">
    <location>
        <begin position="232"/>
        <end position="348"/>
    </location>
</feature>
<dbReference type="PROSITE" id="PS51935">
    <property type="entry name" value="NLPC_P60"/>
    <property type="match status" value="1"/>
</dbReference>
<keyword evidence="2" id="KW-0645">Protease</keyword>
<feature type="coiled-coil region" evidence="5">
    <location>
        <begin position="171"/>
        <end position="216"/>
    </location>
</feature>
<comment type="similarity">
    <text evidence="1">Belongs to the peptidase C40 family.</text>
</comment>
<dbReference type="InterPro" id="IPR038765">
    <property type="entry name" value="Papain-like_cys_pep_sf"/>
</dbReference>
<gene>
    <name evidence="7" type="ORF">G5C51_09320</name>
</gene>
<evidence type="ECO:0000313" key="8">
    <source>
        <dbReference type="Proteomes" id="UP000481583"/>
    </source>
</evidence>
<dbReference type="AlphaFoldDB" id="A0A6G4TWE7"/>
<evidence type="ECO:0000256" key="5">
    <source>
        <dbReference type="SAM" id="Coils"/>
    </source>
</evidence>
<protein>
    <submittedName>
        <fullName evidence="7">Glycoside hydrolase</fullName>
    </submittedName>
</protein>
<dbReference type="InterPro" id="IPR000064">
    <property type="entry name" value="NLP_P60_dom"/>
</dbReference>
<evidence type="ECO:0000256" key="4">
    <source>
        <dbReference type="ARBA" id="ARBA00022807"/>
    </source>
</evidence>
<evidence type="ECO:0000256" key="2">
    <source>
        <dbReference type="ARBA" id="ARBA00022670"/>
    </source>
</evidence>
<evidence type="ECO:0000256" key="1">
    <source>
        <dbReference type="ARBA" id="ARBA00007074"/>
    </source>
</evidence>
<dbReference type="RefSeq" id="WP_165234776.1">
    <property type="nucleotide sequence ID" value="NZ_JAAKZV010000027.1"/>
</dbReference>
<keyword evidence="4" id="KW-0788">Thiol protease</keyword>
<evidence type="ECO:0000259" key="6">
    <source>
        <dbReference type="PROSITE" id="PS51935"/>
    </source>
</evidence>
<evidence type="ECO:0000313" key="7">
    <source>
        <dbReference type="EMBL" id="NGN64102.1"/>
    </source>
</evidence>
<dbReference type="GO" id="GO:0008234">
    <property type="term" value="F:cysteine-type peptidase activity"/>
    <property type="evidence" value="ECO:0007669"/>
    <property type="project" value="UniProtKB-KW"/>
</dbReference>
<dbReference type="PANTHER" id="PTHR47359">
    <property type="entry name" value="PEPTIDOGLYCAN DL-ENDOPEPTIDASE CWLO"/>
    <property type="match status" value="1"/>
</dbReference>
<dbReference type="Gene3D" id="3.90.1720.10">
    <property type="entry name" value="endopeptidase domain like (from Nostoc punctiforme)"/>
    <property type="match status" value="1"/>
</dbReference>
<sequence>MRGGSVAVSTALVIGLVGGWAVPSASAEPRPEPTPTQTLSIEEVHAKVTELYEKAEAATEAYNAAEEQAKKQSAAVVKLARAAASAQAKLERLQKKAGAAARAQYRGGGLPAEAQLLLSRNPENFVDDLQLARKGQAGAGRLLNQLVTTKSQLEGYTADAADRWERFESKRKAKEKAKKEIKSQLAAAKKLEQRLAAEERARLKELDEQKARDAQAKWLDSGILDEINGKASKAGKQAVKYATEQLGKDYVWGAEGPDTFDCSGLTLRAWQSAGHTIPRTSQEQDRQLQHINIKEMRPGDLIIYKGDASHVGIYVGKGAMIHAPRPGRQVTVAGAGSLPIKSVVRPDA</sequence>
<dbReference type="Proteomes" id="UP000481583">
    <property type="component" value="Unassembled WGS sequence"/>
</dbReference>
<dbReference type="PANTHER" id="PTHR47359:SF3">
    <property type="entry name" value="NLP_P60 DOMAIN-CONTAINING PROTEIN-RELATED"/>
    <property type="match status" value="1"/>
</dbReference>
<dbReference type="GO" id="GO:0006508">
    <property type="term" value="P:proteolysis"/>
    <property type="evidence" value="ECO:0007669"/>
    <property type="project" value="UniProtKB-KW"/>
</dbReference>
<feature type="coiled-coil region" evidence="5">
    <location>
        <begin position="41"/>
        <end position="103"/>
    </location>
</feature>
<proteinExistence type="inferred from homology"/>
<accession>A0A6G4TWE7</accession>
<dbReference type="SUPFAM" id="SSF54001">
    <property type="entry name" value="Cysteine proteinases"/>
    <property type="match status" value="1"/>
</dbReference>
<dbReference type="EMBL" id="JAAKZV010000027">
    <property type="protein sequence ID" value="NGN64102.1"/>
    <property type="molecule type" value="Genomic_DNA"/>
</dbReference>
<name>A0A6G4TWE7_9ACTN</name>
<dbReference type="InterPro" id="IPR051794">
    <property type="entry name" value="PG_Endopeptidase_C40"/>
</dbReference>
<reference evidence="7 8" key="1">
    <citation type="submission" date="2020-02" db="EMBL/GenBank/DDBJ databases">
        <title>Whole-genome analyses of novel actinobacteria.</title>
        <authorList>
            <person name="Sahin N."/>
        </authorList>
    </citation>
    <scope>NUCLEOTIDE SEQUENCE [LARGE SCALE GENOMIC DNA]</scope>
    <source>
        <strain evidence="7 8">A7024</strain>
    </source>
</reference>
<evidence type="ECO:0000256" key="3">
    <source>
        <dbReference type="ARBA" id="ARBA00022801"/>
    </source>
</evidence>
<organism evidence="7 8">
    <name type="scientific">Streptomyces coryli</name>
    <dbReference type="NCBI Taxonomy" id="1128680"/>
    <lineage>
        <taxon>Bacteria</taxon>
        <taxon>Bacillati</taxon>
        <taxon>Actinomycetota</taxon>
        <taxon>Actinomycetes</taxon>
        <taxon>Kitasatosporales</taxon>
        <taxon>Streptomycetaceae</taxon>
        <taxon>Streptomyces</taxon>
    </lineage>
</organism>
<dbReference type="Gene3D" id="1.20.120.330">
    <property type="entry name" value="Nucleotidyltransferases domain 2"/>
    <property type="match status" value="1"/>
</dbReference>
<comment type="caution">
    <text evidence="7">The sequence shown here is derived from an EMBL/GenBank/DDBJ whole genome shotgun (WGS) entry which is preliminary data.</text>
</comment>
<dbReference type="Pfam" id="PF00877">
    <property type="entry name" value="NLPC_P60"/>
    <property type="match status" value="1"/>
</dbReference>
<keyword evidence="8" id="KW-1185">Reference proteome</keyword>
<keyword evidence="3 7" id="KW-0378">Hydrolase</keyword>
<keyword evidence="5" id="KW-0175">Coiled coil</keyword>